<sequence>MCTIQSVPDLVYCPKGTRERSRRHARRARSRDWANTAGKIRKDLRYRGTRPDRLQQHVEICQERVSVHHLPPSSVKVNWNVRMVMRGLQAPGQRALNIQGGDDQSERPMLTTVT</sequence>
<evidence type="ECO:0000256" key="1">
    <source>
        <dbReference type="SAM" id="MobiDB-lite"/>
    </source>
</evidence>
<comment type="caution">
    <text evidence="2">The sequence shown here is derived from an EMBL/GenBank/DDBJ whole genome shotgun (WGS) entry which is preliminary data.</text>
</comment>
<feature type="region of interest" description="Disordered" evidence="1">
    <location>
        <begin position="16"/>
        <end position="37"/>
    </location>
</feature>
<dbReference type="AlphaFoldDB" id="A0AAE0Z9U9"/>
<gene>
    <name evidence="2" type="ORF">RRG08_040568</name>
</gene>
<proteinExistence type="predicted"/>
<reference evidence="2" key="1">
    <citation type="journal article" date="2023" name="G3 (Bethesda)">
        <title>A reference genome for the long-term kleptoplast-retaining sea slug Elysia crispata morphotype clarki.</title>
        <authorList>
            <person name="Eastman K.E."/>
            <person name="Pendleton A.L."/>
            <person name="Shaikh M.A."/>
            <person name="Suttiyut T."/>
            <person name="Ogas R."/>
            <person name="Tomko P."/>
            <person name="Gavelis G."/>
            <person name="Widhalm J.R."/>
            <person name="Wisecaver J.H."/>
        </authorList>
    </citation>
    <scope>NUCLEOTIDE SEQUENCE</scope>
    <source>
        <strain evidence="2">ECLA1</strain>
    </source>
</reference>
<dbReference type="Proteomes" id="UP001283361">
    <property type="component" value="Unassembled WGS sequence"/>
</dbReference>
<evidence type="ECO:0000313" key="3">
    <source>
        <dbReference type="Proteomes" id="UP001283361"/>
    </source>
</evidence>
<feature type="region of interest" description="Disordered" evidence="1">
    <location>
        <begin position="95"/>
        <end position="114"/>
    </location>
</feature>
<dbReference type="EMBL" id="JAWDGP010004431">
    <property type="protein sequence ID" value="KAK3764547.1"/>
    <property type="molecule type" value="Genomic_DNA"/>
</dbReference>
<feature type="compositionally biased region" description="Basic residues" evidence="1">
    <location>
        <begin position="20"/>
        <end position="29"/>
    </location>
</feature>
<protein>
    <submittedName>
        <fullName evidence="2">Uncharacterized protein</fullName>
    </submittedName>
</protein>
<keyword evidence="3" id="KW-1185">Reference proteome</keyword>
<accession>A0AAE0Z9U9</accession>
<evidence type="ECO:0000313" key="2">
    <source>
        <dbReference type="EMBL" id="KAK3764547.1"/>
    </source>
</evidence>
<name>A0AAE0Z9U9_9GAST</name>
<organism evidence="2 3">
    <name type="scientific">Elysia crispata</name>
    <name type="common">lettuce slug</name>
    <dbReference type="NCBI Taxonomy" id="231223"/>
    <lineage>
        <taxon>Eukaryota</taxon>
        <taxon>Metazoa</taxon>
        <taxon>Spiralia</taxon>
        <taxon>Lophotrochozoa</taxon>
        <taxon>Mollusca</taxon>
        <taxon>Gastropoda</taxon>
        <taxon>Heterobranchia</taxon>
        <taxon>Euthyneura</taxon>
        <taxon>Panpulmonata</taxon>
        <taxon>Sacoglossa</taxon>
        <taxon>Placobranchoidea</taxon>
        <taxon>Plakobranchidae</taxon>
        <taxon>Elysia</taxon>
    </lineage>
</organism>